<comment type="domain">
    <text evidence="7">Comprises of two domains. The C-terminal domain contains the binding site for glutamine and catalyzes the hydrolysis of this substrate to glutamate and ammonia. The N-terminal domain is anticipated to bind ATP and cobyrinate and catalyzes the ultimate synthesis of the diamide product. The ammonia produced via the glutaminase domain is probably translocated to the adjacent domain via a molecular tunnel, where it reacts with an activated intermediate.</text>
</comment>
<dbReference type="EMBL" id="JAJCIS010000002">
    <property type="protein sequence ID" value="MCB7386890.1"/>
    <property type="molecule type" value="Genomic_DNA"/>
</dbReference>
<comment type="caution">
    <text evidence="10">The sequence shown here is derived from an EMBL/GenBank/DDBJ whole genome shotgun (WGS) entry which is preliminary data.</text>
</comment>
<dbReference type="Pfam" id="PF01656">
    <property type="entry name" value="CbiA"/>
    <property type="match status" value="1"/>
</dbReference>
<keyword evidence="7" id="KW-0169">Cobalamin biosynthesis</keyword>
<name>A0ABS8DET4_9FIRM</name>
<comment type="miscellaneous">
    <text evidence="7">The a and c carboxylates of cobyrinate are activated for nucleophilic attack via formation of a phosphorylated intermediate by ATP. CbiA catalyzes first the amidation of the c-carboxylate, and then that of the a-carboxylate.</text>
</comment>
<feature type="domain" description="CobB/CobQ-like glutamine amidotransferase" evidence="9">
    <location>
        <begin position="258"/>
        <end position="446"/>
    </location>
</feature>
<dbReference type="InterPro" id="IPR011698">
    <property type="entry name" value="GATase_3"/>
</dbReference>
<comment type="pathway">
    <text evidence="7">Cofactor biosynthesis; adenosylcobalamin biosynthesis; cob(II)yrinate a,c-diamide from sirohydrochlorin (anaerobic route): step 10/10.</text>
</comment>
<evidence type="ECO:0000313" key="11">
    <source>
        <dbReference type="Proteomes" id="UP001299546"/>
    </source>
</evidence>
<feature type="active site" description="Nucleophile" evidence="7">
    <location>
        <position position="340"/>
    </location>
</feature>
<keyword evidence="11" id="KW-1185">Reference proteome</keyword>
<evidence type="ECO:0000256" key="6">
    <source>
        <dbReference type="ARBA" id="ARBA00022962"/>
    </source>
</evidence>
<evidence type="ECO:0000256" key="1">
    <source>
        <dbReference type="ARBA" id="ARBA00001946"/>
    </source>
</evidence>
<dbReference type="Gene3D" id="3.40.50.300">
    <property type="entry name" value="P-loop containing nucleotide triphosphate hydrolases"/>
    <property type="match status" value="2"/>
</dbReference>
<dbReference type="NCBIfam" id="TIGR00379">
    <property type="entry name" value="cobB"/>
    <property type="match status" value="1"/>
</dbReference>
<sequence>MKQASIMIAAASSGSGKTVISCALMSAFAKQGLRVAACKCGPDYIDPMFHREVLGVESENLDLFFCEAEVLKGLYREHTAGADVTITEGVMGYYDGRSLESEKGSSYDVARTLDIPVILVVPCRGMARSVIPTILGMLTFCGDSRIRGILLNRVSGGLYPRMKEMIESELSARGYDIPVAGYVPEDEVFTLKSRHLGLVTPQEITAIRSRLRKAGELLAKTVDLELLLQIGAACTAEVQEEPSAKAHVQEVTGKKISIGIAWDEAFCFYYKDNLRYLETLGCELVHFSPLRDQCLPEGIRGLLLGGGYPELYAGRLAENAEMRRAVRQAVEAGMPCIAECGGFMYLHRELWGEDGVSYPMAGVIPGRAVRQDRLVRFGYVEIQALREGMFLQKGESIRGHEFHYWDSTNNGSDCLAVKPDKRRSWECIHMKGSLFAGYSHIHFYANPLFAQRFVRCCSLGERGGEDAVGR</sequence>
<dbReference type="InterPro" id="IPR002586">
    <property type="entry name" value="CobQ/CobB/MinD/ParA_Nub-bd_dom"/>
</dbReference>
<keyword evidence="3 7" id="KW-0547">Nucleotide-binding</keyword>
<keyword evidence="6 7" id="KW-0315">Glutamine amidotransferase</keyword>
<dbReference type="CDD" id="cd05388">
    <property type="entry name" value="CobB_N"/>
    <property type="match status" value="1"/>
</dbReference>
<dbReference type="RefSeq" id="WP_066736110.1">
    <property type="nucleotide sequence ID" value="NZ_JAJCIQ010000002.1"/>
</dbReference>
<evidence type="ECO:0000313" key="10">
    <source>
        <dbReference type="EMBL" id="MCB7386890.1"/>
    </source>
</evidence>
<dbReference type="SUPFAM" id="SSF52317">
    <property type="entry name" value="Class I glutamine amidotransferase-like"/>
    <property type="match status" value="1"/>
</dbReference>
<organism evidence="10 11">
    <name type="scientific">Bariatricus massiliensis</name>
    <dbReference type="NCBI Taxonomy" id="1745713"/>
    <lineage>
        <taxon>Bacteria</taxon>
        <taxon>Bacillati</taxon>
        <taxon>Bacillota</taxon>
        <taxon>Clostridia</taxon>
        <taxon>Lachnospirales</taxon>
        <taxon>Lachnospiraceae</taxon>
        <taxon>Bariatricus</taxon>
    </lineage>
</organism>
<dbReference type="HAMAP" id="MF_00027">
    <property type="entry name" value="CobB_CbiA"/>
    <property type="match status" value="1"/>
</dbReference>
<keyword evidence="5 7" id="KW-0460">Magnesium</keyword>
<dbReference type="InterPro" id="IPR027417">
    <property type="entry name" value="P-loop_NTPase"/>
</dbReference>
<evidence type="ECO:0000256" key="4">
    <source>
        <dbReference type="ARBA" id="ARBA00022840"/>
    </source>
</evidence>
<dbReference type="PANTHER" id="PTHR43873:SF1">
    <property type="entry name" value="COBYRINATE A,C-DIAMIDE SYNTHASE"/>
    <property type="match status" value="1"/>
</dbReference>
<dbReference type="SUPFAM" id="SSF52540">
    <property type="entry name" value="P-loop containing nucleoside triphosphate hydrolases"/>
    <property type="match status" value="1"/>
</dbReference>
<evidence type="ECO:0000259" key="9">
    <source>
        <dbReference type="Pfam" id="PF07685"/>
    </source>
</evidence>
<protein>
    <recommendedName>
        <fullName evidence="7">Cobyrinate a,c-diamide synthase</fullName>
        <ecNumber evidence="7">6.3.5.11</ecNumber>
    </recommendedName>
    <alternativeName>
        <fullName evidence="7">Cobyrinic acid a,c-diamide synthetase</fullName>
    </alternativeName>
</protein>
<feature type="domain" description="CobQ/CobB/MinD/ParA nucleotide binding" evidence="8">
    <location>
        <begin position="6"/>
        <end position="196"/>
    </location>
</feature>
<evidence type="ECO:0000256" key="2">
    <source>
        <dbReference type="ARBA" id="ARBA00022598"/>
    </source>
</evidence>
<comment type="cofactor">
    <cofactor evidence="1 7">
        <name>Mg(2+)</name>
        <dbReference type="ChEBI" id="CHEBI:18420"/>
    </cofactor>
</comment>
<proteinExistence type="inferred from homology"/>
<comment type="catalytic activity">
    <reaction evidence="7">
        <text>cob(II)yrinate + 2 L-glutamine + 2 ATP + 2 H2O = cob(II)yrinate a,c diamide + 2 L-glutamate + 2 ADP + 2 phosphate + 2 H(+)</text>
        <dbReference type="Rhea" id="RHEA:26289"/>
        <dbReference type="ChEBI" id="CHEBI:15377"/>
        <dbReference type="ChEBI" id="CHEBI:15378"/>
        <dbReference type="ChEBI" id="CHEBI:29985"/>
        <dbReference type="ChEBI" id="CHEBI:30616"/>
        <dbReference type="ChEBI" id="CHEBI:43474"/>
        <dbReference type="ChEBI" id="CHEBI:58359"/>
        <dbReference type="ChEBI" id="CHEBI:58537"/>
        <dbReference type="ChEBI" id="CHEBI:58894"/>
        <dbReference type="ChEBI" id="CHEBI:456216"/>
        <dbReference type="EC" id="6.3.5.11"/>
    </reaction>
</comment>
<dbReference type="InterPro" id="IPR004484">
    <property type="entry name" value="CbiA/CobB_synth"/>
</dbReference>
<gene>
    <name evidence="7" type="primary">cbiA</name>
    <name evidence="10" type="ORF">LIZ65_06280</name>
</gene>
<keyword evidence="4 7" id="KW-0067">ATP-binding</keyword>
<dbReference type="CDD" id="cd03130">
    <property type="entry name" value="GATase1_CobB"/>
    <property type="match status" value="1"/>
</dbReference>
<comment type="similarity">
    <text evidence="7">Belongs to the CobB/CbiA family.</text>
</comment>
<dbReference type="Proteomes" id="UP001299546">
    <property type="component" value="Unassembled WGS sequence"/>
</dbReference>
<feature type="site" description="Increases nucleophilicity of active site Cys" evidence="7">
    <location>
        <position position="440"/>
    </location>
</feature>
<dbReference type="NCBIfam" id="NF002204">
    <property type="entry name" value="PRK01077.1"/>
    <property type="match status" value="1"/>
</dbReference>
<evidence type="ECO:0000256" key="3">
    <source>
        <dbReference type="ARBA" id="ARBA00022741"/>
    </source>
</evidence>
<accession>A0ABS8DET4</accession>
<comment type="function">
    <text evidence="7">Catalyzes the ATP-dependent amidation of the two carboxylate groups at positions a and c of cobyrinate, using either L-glutamine or ammonia as the nitrogen source.</text>
</comment>
<keyword evidence="2 7" id="KW-0436">Ligase</keyword>
<dbReference type="InterPro" id="IPR029062">
    <property type="entry name" value="Class_I_gatase-like"/>
</dbReference>
<reference evidence="10 11" key="1">
    <citation type="submission" date="2021-10" db="EMBL/GenBank/DDBJ databases">
        <title>Collection of gut derived symbiotic bacterial strains cultured from healthy donors.</title>
        <authorList>
            <person name="Lin H."/>
            <person name="Littmann E."/>
            <person name="Kohout C."/>
            <person name="Pamer E.G."/>
        </authorList>
    </citation>
    <scope>NUCLEOTIDE SEQUENCE [LARGE SCALE GENOMIC DNA]</scope>
    <source>
        <strain evidence="10 11">DFI.1.165</strain>
    </source>
</reference>
<dbReference type="PANTHER" id="PTHR43873">
    <property type="entry name" value="COBYRINATE A,C-DIAMIDE SYNTHASE"/>
    <property type="match status" value="1"/>
</dbReference>
<dbReference type="PROSITE" id="PS51274">
    <property type="entry name" value="GATASE_COBBQ"/>
    <property type="match status" value="1"/>
</dbReference>
<dbReference type="Gene3D" id="3.40.50.880">
    <property type="match status" value="1"/>
</dbReference>
<dbReference type="EC" id="6.3.5.11" evidence="7"/>
<evidence type="ECO:0000256" key="7">
    <source>
        <dbReference type="HAMAP-Rule" id="MF_00027"/>
    </source>
</evidence>
<dbReference type="Pfam" id="PF07685">
    <property type="entry name" value="GATase_3"/>
    <property type="match status" value="1"/>
</dbReference>
<evidence type="ECO:0000259" key="8">
    <source>
        <dbReference type="Pfam" id="PF01656"/>
    </source>
</evidence>
<evidence type="ECO:0000256" key="5">
    <source>
        <dbReference type="ARBA" id="ARBA00022842"/>
    </source>
</evidence>